<name>A0A8I0MV68_9GAMM</name>
<reference evidence="7 8" key="1">
    <citation type="submission" date="2015-06" db="EMBL/GenBank/DDBJ databases">
        <title>Genome sequence of Pseudoalteromonas peptidolytica.</title>
        <authorList>
            <person name="Xie B.-B."/>
            <person name="Rong J.-C."/>
            <person name="Qin Q.-L."/>
            <person name="Zhang Y.-Z."/>
        </authorList>
    </citation>
    <scope>NUCLEOTIDE SEQUENCE [LARGE SCALE GENOMIC DNA]</scope>
    <source>
        <strain evidence="7 8">F12-50-A1</strain>
    </source>
</reference>
<organism evidence="7 8">
    <name type="scientific">Pseudoalteromonas peptidolytica F12-50-A1</name>
    <dbReference type="NCBI Taxonomy" id="1315280"/>
    <lineage>
        <taxon>Bacteria</taxon>
        <taxon>Pseudomonadati</taxon>
        <taxon>Pseudomonadota</taxon>
        <taxon>Gammaproteobacteria</taxon>
        <taxon>Alteromonadales</taxon>
        <taxon>Pseudoalteromonadaceae</taxon>
        <taxon>Pseudoalteromonas</taxon>
    </lineage>
</organism>
<feature type="domain" description="Methyltransferase" evidence="6">
    <location>
        <begin position="520"/>
        <end position="657"/>
    </location>
</feature>
<dbReference type="GO" id="GO:0120147">
    <property type="term" value="F:formylglycine-generating oxidase activity"/>
    <property type="evidence" value="ECO:0007669"/>
    <property type="project" value="TreeGrafter"/>
</dbReference>
<evidence type="ECO:0000256" key="1">
    <source>
        <dbReference type="ARBA" id="ARBA00023002"/>
    </source>
</evidence>
<dbReference type="InterPro" id="IPR042095">
    <property type="entry name" value="SUMF_sf"/>
</dbReference>
<dbReference type="InterPro" id="IPR051043">
    <property type="entry name" value="Sulfatase_Mod_Factor_Kinase"/>
</dbReference>
<evidence type="ECO:0000256" key="3">
    <source>
        <dbReference type="ARBA" id="ARBA00037882"/>
    </source>
</evidence>
<dbReference type="EMBL" id="AQHF01000020">
    <property type="protein sequence ID" value="MBE0345941.1"/>
    <property type="molecule type" value="Genomic_DNA"/>
</dbReference>
<dbReference type="InterPro" id="IPR016187">
    <property type="entry name" value="CTDL_fold"/>
</dbReference>
<dbReference type="Pfam" id="PF13847">
    <property type="entry name" value="Methyltransf_31"/>
    <property type="match status" value="1"/>
</dbReference>
<dbReference type="Pfam" id="PF03781">
    <property type="entry name" value="FGE-sulfatase"/>
    <property type="match status" value="1"/>
</dbReference>
<dbReference type="Proteomes" id="UP000660708">
    <property type="component" value="Unassembled WGS sequence"/>
</dbReference>
<dbReference type="SUPFAM" id="SSF56436">
    <property type="entry name" value="C-type lectin-like"/>
    <property type="match status" value="1"/>
</dbReference>
<keyword evidence="2" id="KW-0408">Iron</keyword>
<dbReference type="InterPro" id="IPR027577">
    <property type="entry name" value="OvoA_Nterm"/>
</dbReference>
<evidence type="ECO:0000259" key="6">
    <source>
        <dbReference type="Pfam" id="PF13847"/>
    </source>
</evidence>
<proteinExistence type="predicted"/>
<evidence type="ECO:0000259" key="5">
    <source>
        <dbReference type="Pfam" id="PF12867"/>
    </source>
</evidence>
<comment type="caution">
    <text evidence="7">The sequence shown here is derived from an EMBL/GenBank/DDBJ whole genome shotgun (WGS) entry which is preliminary data.</text>
</comment>
<dbReference type="NCBIfam" id="TIGR04345">
    <property type="entry name" value="ovoA_Cterm"/>
    <property type="match status" value="1"/>
</dbReference>
<dbReference type="InterPro" id="IPR024775">
    <property type="entry name" value="DinB-like"/>
</dbReference>
<dbReference type="PANTHER" id="PTHR23150:SF26">
    <property type="entry name" value="GENERIC METHYLTRANSFERASE"/>
    <property type="match status" value="1"/>
</dbReference>
<evidence type="ECO:0008006" key="9">
    <source>
        <dbReference type="Google" id="ProtNLM"/>
    </source>
</evidence>
<dbReference type="InterPro" id="IPR005532">
    <property type="entry name" value="SUMF_dom"/>
</dbReference>
<feature type="domain" description="DinB-like" evidence="5">
    <location>
        <begin position="45"/>
        <end position="180"/>
    </location>
</feature>
<evidence type="ECO:0000313" key="7">
    <source>
        <dbReference type="EMBL" id="MBE0345941.1"/>
    </source>
</evidence>
<dbReference type="PANTHER" id="PTHR23150">
    <property type="entry name" value="SULFATASE MODIFYING FACTOR 1, 2"/>
    <property type="match status" value="1"/>
</dbReference>
<dbReference type="NCBIfam" id="TIGR04344">
    <property type="entry name" value="ovoA_Nterm"/>
    <property type="match status" value="1"/>
</dbReference>
<feature type="domain" description="Sulfatase-modifying factor enzyme-like" evidence="4">
    <location>
        <begin position="212"/>
        <end position="462"/>
    </location>
</feature>
<accession>A0A8I0MV68</accession>
<keyword evidence="8" id="KW-1185">Reference proteome</keyword>
<evidence type="ECO:0000313" key="8">
    <source>
        <dbReference type="Proteomes" id="UP000660708"/>
    </source>
</evidence>
<comment type="pathway">
    <text evidence="3">Amino-acid biosynthesis; ergothioneine biosynthesis.</text>
</comment>
<keyword evidence="1" id="KW-0560">Oxidoreductase</keyword>
<protein>
    <recommendedName>
        <fullName evidence="9">SAM-dependent methyltransferase</fullName>
    </recommendedName>
</protein>
<dbReference type="Gene3D" id="3.40.50.150">
    <property type="entry name" value="Vaccinia Virus protein VP39"/>
    <property type="match status" value="1"/>
</dbReference>
<evidence type="ECO:0000256" key="2">
    <source>
        <dbReference type="ARBA" id="ARBA00023004"/>
    </source>
</evidence>
<dbReference type="SUPFAM" id="SSF53335">
    <property type="entry name" value="S-adenosyl-L-methionine-dependent methyltransferases"/>
    <property type="match status" value="1"/>
</dbReference>
<dbReference type="AlphaFoldDB" id="A0A8I0MV68"/>
<dbReference type="InterPro" id="IPR029063">
    <property type="entry name" value="SAM-dependent_MTases_sf"/>
</dbReference>
<evidence type="ECO:0000259" key="4">
    <source>
        <dbReference type="Pfam" id="PF03781"/>
    </source>
</evidence>
<dbReference type="CDD" id="cd02440">
    <property type="entry name" value="AdoMet_MTases"/>
    <property type="match status" value="1"/>
</dbReference>
<dbReference type="Pfam" id="PF12867">
    <property type="entry name" value="DinB_2"/>
    <property type="match status" value="1"/>
</dbReference>
<gene>
    <name evidence="7" type="ORF">PPEP_a0930</name>
</gene>
<sequence length="718" mass="82078">MQRHCVYLVSKFKEDYFMERPNTLKPIWLSGDDVAKKRAQIKAYFNNSWQQYESLFSNINNDDAYFVKAERLRHPLIFYFGHTACFYINKLMLGKYINQRLNPHIESTCAVGVDEMSWDDLDSNNYDWPSVDEVRAYRQQVNTLINTLIDSMDISLPITQDSLAWVILMGIEHERIHLETSSVIIRMLPLADLTLQPGWSACDEHGDAPENALVPVAGTDIRLGKPESNQTYGWDNEYGVQDVNVAPFKASKYLVSNQEFLAFVEAGGYKSPEFWTDEGKKWLASTKSTMPRFWLSKEGSYWQRNLAQEIPLPLNWPVEVNYLEAKAFCNWKSAQNEAHIRLPTEAEWQVLRDKLDTDLPTWSEAPGNINLEVSASSCPVNRFETAGLFDIIGNVWQWTESPIDAFTGFKVHPLYDDFSTPTFDGKHNLIKGGSWISTGNEAVRDSRYAFRRHFFQHAGFRYIESDSPDVPVQKVNLCEMDVDVANDLLSHYGKPVMNFDNPLQSVVSHLMKHYQGQTNKALDLGCSVGRASFELAQYFSQVDGIDFTARNIQHALALKDGTPVRFATEIEGEIVDFHEVSTKQLGFNELSERIHFCQGDGHNLKPQFADYDLILCHRLVEYLYSPKTFLNQIKSRLNSGGILAISSAYQWDKSLTESENWLGGYKVSGENVTGRDGLEILLGRDFELVAQDEVMSAFAKNARKVELERCQLTLWRLK</sequence>
<dbReference type="FunFam" id="3.90.1580.10:FF:000006">
    <property type="entry name" value="Generic methyltransferase, putative"/>
    <property type="match status" value="1"/>
</dbReference>
<dbReference type="InterPro" id="IPR027625">
    <property type="entry name" value="OvoA_Cterm"/>
</dbReference>
<dbReference type="Gene3D" id="3.90.1580.10">
    <property type="entry name" value="paralog of FGE (formylglycine-generating enzyme)"/>
    <property type="match status" value="1"/>
</dbReference>
<dbReference type="InterPro" id="IPR025714">
    <property type="entry name" value="Methyltranfer_dom"/>
</dbReference>